<organism evidence="6 7">
    <name type="scientific">Xenopus tropicalis</name>
    <name type="common">Western clawed frog</name>
    <name type="synonym">Silurana tropicalis</name>
    <dbReference type="NCBI Taxonomy" id="8364"/>
    <lineage>
        <taxon>Eukaryota</taxon>
        <taxon>Metazoa</taxon>
        <taxon>Chordata</taxon>
        <taxon>Craniata</taxon>
        <taxon>Vertebrata</taxon>
        <taxon>Euteleostomi</taxon>
        <taxon>Amphibia</taxon>
        <taxon>Batrachia</taxon>
        <taxon>Anura</taxon>
        <taxon>Pipoidea</taxon>
        <taxon>Pipidae</taxon>
        <taxon>Xenopodinae</taxon>
        <taxon>Xenopus</taxon>
        <taxon>Silurana</taxon>
    </lineage>
</organism>
<keyword evidence="6" id="KW-1185">Reference proteome</keyword>
<dbReference type="InterPro" id="IPR008735">
    <property type="entry name" value="PSP94"/>
</dbReference>
<dbReference type="Gene3D" id="2.60.40.1900">
    <property type="entry name" value="Beta-microseminoprotein (PSP94) domain"/>
    <property type="match status" value="1"/>
</dbReference>
<evidence type="ECO:0000313" key="7">
    <source>
        <dbReference type="RefSeq" id="XP_031761866.1"/>
    </source>
</evidence>
<name>A0A8J1JZE4_XENTR</name>
<dbReference type="Xenbase" id="XB-GENE-29098331">
    <property type="gene designation" value="msmb.7"/>
</dbReference>
<accession>A0A8J1JZE4</accession>
<dbReference type="AlphaFoldDB" id="A0A8J1JZE4"/>
<evidence type="ECO:0000256" key="3">
    <source>
        <dbReference type="ARBA" id="ARBA00022525"/>
    </source>
</evidence>
<dbReference type="KEGG" id="xtr:116412237"/>
<gene>
    <name evidence="8" type="primary">msmb.7</name>
    <name evidence="7" type="synonym">LOC116412237</name>
</gene>
<dbReference type="Pfam" id="PF05825">
    <property type="entry name" value="PSP94"/>
    <property type="match status" value="1"/>
</dbReference>
<dbReference type="GO" id="GO:0005576">
    <property type="term" value="C:extracellular region"/>
    <property type="evidence" value="ECO:0007669"/>
    <property type="project" value="UniProtKB-SubCell"/>
</dbReference>
<dbReference type="PANTHER" id="PTHR10500">
    <property type="entry name" value="BETA-MICROSEMINOPROTEIN"/>
    <property type="match status" value="1"/>
</dbReference>
<evidence type="ECO:0000256" key="4">
    <source>
        <dbReference type="ARBA" id="ARBA00023157"/>
    </source>
</evidence>
<dbReference type="PANTHER" id="PTHR10500:SF7">
    <property type="entry name" value="BETA-MICROSEMINOPROTEIN"/>
    <property type="match status" value="1"/>
</dbReference>
<reference evidence="7" key="1">
    <citation type="submission" date="2025-08" db="UniProtKB">
        <authorList>
            <consortium name="RefSeq"/>
        </authorList>
    </citation>
    <scope>IDENTIFICATION</scope>
    <source>
        <strain evidence="7">Nigerian</strain>
        <tissue evidence="7">Liver and blood</tissue>
    </source>
</reference>
<dbReference type="Proteomes" id="UP000008143">
    <property type="component" value="Chromosome 7"/>
</dbReference>
<proteinExistence type="inferred from homology"/>
<evidence type="ECO:0000313" key="6">
    <source>
        <dbReference type="Proteomes" id="UP000008143"/>
    </source>
</evidence>
<feature type="chain" id="PRO_5035292360" evidence="5">
    <location>
        <begin position="31"/>
        <end position="122"/>
    </location>
</feature>
<sequence length="122" mass="13306">MLQAYSSTASWNLLLFPILASSFLALLCNAACRNNELSRVGPGITPNGCMDGDVMRPFNSTWNPEPCIECNCTESGLTCCPTLNVPVITSGDCEVVVNRTACTYLIRKLSDKAEMCQMYVLL</sequence>
<protein>
    <submittedName>
        <fullName evidence="7">Beta-microseminoprotein-like</fullName>
    </submittedName>
</protein>
<keyword evidence="5" id="KW-0732">Signal</keyword>
<dbReference type="RefSeq" id="XP_031761866.1">
    <property type="nucleotide sequence ID" value="XM_031906006.1"/>
</dbReference>
<evidence type="ECO:0000313" key="8">
    <source>
        <dbReference type="Xenbase" id="XB-GENE-29098331"/>
    </source>
</evidence>
<comment type="subcellular location">
    <subcellularLocation>
        <location evidence="1">Secreted</location>
    </subcellularLocation>
</comment>
<dbReference type="OrthoDB" id="6076852at2759"/>
<feature type="signal peptide" evidence="5">
    <location>
        <begin position="1"/>
        <end position="30"/>
    </location>
</feature>
<dbReference type="OMA" id="PFNSTWN"/>
<evidence type="ECO:0000256" key="2">
    <source>
        <dbReference type="ARBA" id="ARBA00010352"/>
    </source>
</evidence>
<comment type="similarity">
    <text evidence="2">Belongs to the beta-microseminoprotein family.</text>
</comment>
<evidence type="ECO:0000256" key="1">
    <source>
        <dbReference type="ARBA" id="ARBA00004613"/>
    </source>
</evidence>
<keyword evidence="3" id="KW-0964">Secreted</keyword>
<dbReference type="AGR" id="Xenbase:XB-GENE-29098331"/>
<keyword evidence="4" id="KW-1015">Disulfide bond</keyword>
<evidence type="ECO:0000256" key="5">
    <source>
        <dbReference type="SAM" id="SignalP"/>
    </source>
</evidence>